<dbReference type="AlphaFoldDB" id="I1P191"/>
<dbReference type="OMA" id="SICKHPF"/>
<keyword evidence="4" id="KW-1185">Reference proteome</keyword>
<keyword evidence="2" id="KW-0812">Transmembrane</keyword>
<keyword evidence="2" id="KW-0472">Membrane</keyword>
<proteinExistence type="predicted"/>
<evidence type="ECO:0000256" key="1">
    <source>
        <dbReference type="SAM" id="MobiDB-lite"/>
    </source>
</evidence>
<dbReference type="Gramene" id="ORGLA02G0174700.1">
    <property type="protein sequence ID" value="ORGLA02G0174700.1"/>
    <property type="gene ID" value="ORGLA02G0174700"/>
</dbReference>
<dbReference type="EnsemblPlants" id="ORGLA02G0174700.1">
    <property type="protein sequence ID" value="ORGLA02G0174700.1"/>
    <property type="gene ID" value="ORGLA02G0174700"/>
</dbReference>
<dbReference type="Proteomes" id="UP000007306">
    <property type="component" value="Chromosome 2"/>
</dbReference>
<protein>
    <submittedName>
        <fullName evidence="3">Uncharacterized protein</fullName>
    </submittedName>
</protein>
<sequence length="118" mass="13032">NMESKNQEVEQQQTEGGSGKGVRADVARKTKEVDHLLAKLENEGVEIDGKIASIIDDGIARIRDEAGEEGVSICKHPFDREHLDKIRKENVMTILVTVASVAVGFIMGAEWYELPSVR</sequence>
<reference evidence="3" key="1">
    <citation type="submission" date="2015-06" db="UniProtKB">
        <authorList>
            <consortium name="EnsemblPlants"/>
        </authorList>
    </citation>
    <scope>IDENTIFICATION</scope>
</reference>
<evidence type="ECO:0000313" key="4">
    <source>
        <dbReference type="Proteomes" id="UP000007306"/>
    </source>
</evidence>
<evidence type="ECO:0000256" key="2">
    <source>
        <dbReference type="SAM" id="Phobius"/>
    </source>
</evidence>
<keyword evidence="2" id="KW-1133">Transmembrane helix</keyword>
<dbReference type="HOGENOM" id="CLU_167990_0_0_1"/>
<reference evidence="3 4" key="2">
    <citation type="submission" date="2018-04" db="EMBL/GenBank/DDBJ databases">
        <title>OglaRS2 (Oryza glaberrima Reference Sequence Version 2).</title>
        <authorList>
            <person name="Zhang J."/>
            <person name="Kudrna D."/>
            <person name="Lee S."/>
            <person name="Talag J."/>
            <person name="Rajasekar S."/>
            <person name="Wing R.A."/>
        </authorList>
    </citation>
    <scope>NUCLEOTIDE SEQUENCE [LARGE SCALE GENOMIC DNA]</scope>
    <source>
        <strain evidence="3 4">cv. IRGC 96717</strain>
    </source>
</reference>
<feature type="region of interest" description="Disordered" evidence="1">
    <location>
        <begin position="1"/>
        <end position="25"/>
    </location>
</feature>
<feature type="transmembrane region" description="Helical" evidence="2">
    <location>
        <begin position="90"/>
        <end position="112"/>
    </location>
</feature>
<organism evidence="3 4">
    <name type="scientific">Oryza glaberrima</name>
    <name type="common">African rice</name>
    <dbReference type="NCBI Taxonomy" id="4538"/>
    <lineage>
        <taxon>Eukaryota</taxon>
        <taxon>Viridiplantae</taxon>
        <taxon>Streptophyta</taxon>
        <taxon>Embryophyta</taxon>
        <taxon>Tracheophyta</taxon>
        <taxon>Spermatophyta</taxon>
        <taxon>Magnoliopsida</taxon>
        <taxon>Liliopsida</taxon>
        <taxon>Poales</taxon>
        <taxon>Poaceae</taxon>
        <taxon>BOP clade</taxon>
        <taxon>Oryzoideae</taxon>
        <taxon>Oryzeae</taxon>
        <taxon>Oryzinae</taxon>
        <taxon>Oryza</taxon>
    </lineage>
</organism>
<accession>I1P191</accession>
<evidence type="ECO:0000313" key="3">
    <source>
        <dbReference type="EnsemblPlants" id="ORGLA02G0174700.1"/>
    </source>
</evidence>
<name>I1P191_ORYGL</name>